<keyword evidence="2" id="KW-0812">Transmembrane</keyword>
<reference evidence="6 7" key="1">
    <citation type="submission" date="2016-11" db="EMBL/GenBank/DDBJ databases">
        <authorList>
            <person name="Jaros S."/>
            <person name="Januszkiewicz K."/>
            <person name="Wedrychowicz H."/>
        </authorList>
    </citation>
    <scope>NUCLEOTIDE SEQUENCE [LARGE SCALE GENOMIC DNA]</scope>
    <source>
        <strain evidence="6 7">CGMCC 1.8863</strain>
    </source>
</reference>
<dbReference type="Pfam" id="PF09972">
    <property type="entry name" value="DUF2207"/>
    <property type="match status" value="1"/>
</dbReference>
<evidence type="ECO:0000313" key="7">
    <source>
        <dbReference type="Proteomes" id="UP000184231"/>
    </source>
</evidence>
<organism evidence="6 7">
    <name type="scientific">Arenibacter nanhaiticus</name>
    <dbReference type="NCBI Taxonomy" id="558155"/>
    <lineage>
        <taxon>Bacteria</taxon>
        <taxon>Pseudomonadati</taxon>
        <taxon>Bacteroidota</taxon>
        <taxon>Flavobacteriia</taxon>
        <taxon>Flavobacteriales</taxon>
        <taxon>Flavobacteriaceae</taxon>
        <taxon>Arenibacter</taxon>
    </lineage>
</organism>
<feature type="region of interest" description="Disordered" evidence="1">
    <location>
        <begin position="576"/>
        <end position="606"/>
    </location>
</feature>
<feature type="compositionally biased region" description="Gly residues" evidence="1">
    <location>
        <begin position="589"/>
        <end position="606"/>
    </location>
</feature>
<proteinExistence type="predicted"/>
<gene>
    <name evidence="6" type="ORF">SAMN04487911_101174</name>
</gene>
<feature type="transmembrane region" description="Helical" evidence="2">
    <location>
        <begin position="462"/>
        <end position="481"/>
    </location>
</feature>
<keyword evidence="7" id="KW-1185">Reference proteome</keyword>
<feature type="domain" description="Predicted membrane protein YciQ-like C-terminal" evidence="5">
    <location>
        <begin position="286"/>
        <end position="540"/>
    </location>
</feature>
<evidence type="ECO:0000256" key="3">
    <source>
        <dbReference type="SAM" id="SignalP"/>
    </source>
</evidence>
<feature type="transmembrane region" description="Helical" evidence="2">
    <location>
        <begin position="254"/>
        <end position="272"/>
    </location>
</feature>
<feature type="transmembrane region" description="Helical" evidence="2">
    <location>
        <begin position="437"/>
        <end position="456"/>
    </location>
</feature>
<feature type="chain" id="PRO_5012816231" evidence="3">
    <location>
        <begin position="20"/>
        <end position="606"/>
    </location>
</feature>
<evidence type="ECO:0000256" key="1">
    <source>
        <dbReference type="SAM" id="MobiDB-lite"/>
    </source>
</evidence>
<dbReference type="RefSeq" id="WP_084668378.1">
    <property type="nucleotide sequence ID" value="NZ_FQYX01000001.1"/>
</dbReference>
<dbReference type="InterPro" id="IPR048389">
    <property type="entry name" value="YciQ-like_C"/>
</dbReference>
<sequence>MKKILLCFISLLSLFLVYSQETETDIFPSQVFESSQEFTVNNYTVEITIHEEGYFDVVENYDVNFEVDKQGIFRRIQTKYDLITEDGITEVRKIKIRNIKVPNYKFDAPFNFVQKLSDDLEIRIGDKDVTLIGPQHYEIRYRVHNAFLFEDAQIRFYWNIKPEGWDANFRQINFKIHTPPSIPLSSENCFVYSGERGNEDPSTEFKTYFEPGVFSGSSKAGFISYPGQSVTVLINLPLLSIAEEKPLWPFWDQYGWVFLIGLLVVGFYGLWLKFGKDDEVVSATSYYPPKDMDPAMAGFLIDDKSDVSDLISLIPYWGAHGYIRMEEIPKKGLFGKSDTKLIRLKPLAVGRPAYEQKMFIGLFGKAFSIAEDEYIKEARAANAMEDGQASKTTAIPPAEVTMGSLKNVFYTTMTAAQESLKEKAQPYYVAESKKVQIIIYIGLVVLGIGLAAIGLFRWGPLAMVAIVISCIVLIFINKYMIKKNAVGNQVFSELKGFRRFVKVAEGPKLKMLIRDDPGYFEKTMSYALAFGLFKKWTRKFDALHIPPPSWYRSSGMKHGSMHGFSKSFSSAMSNAQSNMVSSPKSSSSSGGGSSGGGFGGGGGGSW</sequence>
<dbReference type="Proteomes" id="UP000184231">
    <property type="component" value="Unassembled WGS sequence"/>
</dbReference>
<name>A0A1M6ACK4_9FLAO</name>
<evidence type="ECO:0000259" key="4">
    <source>
        <dbReference type="Pfam" id="PF09972"/>
    </source>
</evidence>
<evidence type="ECO:0000313" key="6">
    <source>
        <dbReference type="EMBL" id="SHI34222.1"/>
    </source>
</evidence>
<dbReference type="Pfam" id="PF20990">
    <property type="entry name" value="DUF2207_C"/>
    <property type="match status" value="1"/>
</dbReference>
<feature type="domain" description="DUF2207" evidence="4">
    <location>
        <begin position="40"/>
        <end position="198"/>
    </location>
</feature>
<dbReference type="EMBL" id="FQYX01000001">
    <property type="protein sequence ID" value="SHI34222.1"/>
    <property type="molecule type" value="Genomic_DNA"/>
</dbReference>
<evidence type="ECO:0000259" key="5">
    <source>
        <dbReference type="Pfam" id="PF20990"/>
    </source>
</evidence>
<keyword evidence="2" id="KW-1133">Transmembrane helix</keyword>
<keyword evidence="3" id="KW-0732">Signal</keyword>
<feature type="signal peptide" evidence="3">
    <location>
        <begin position="1"/>
        <end position="19"/>
    </location>
</feature>
<dbReference type="AlphaFoldDB" id="A0A1M6ACK4"/>
<accession>A0A1M6ACK4</accession>
<dbReference type="STRING" id="558155.SAMN04487911_101174"/>
<protein>
    <submittedName>
        <fullName evidence="6">Predicted membrane protein</fullName>
    </submittedName>
</protein>
<dbReference type="OrthoDB" id="9767603at2"/>
<keyword evidence="2" id="KW-0472">Membrane</keyword>
<evidence type="ECO:0000256" key="2">
    <source>
        <dbReference type="SAM" id="Phobius"/>
    </source>
</evidence>
<dbReference type="InterPro" id="IPR018702">
    <property type="entry name" value="DUF2207"/>
</dbReference>